<gene>
    <name evidence="2" type="ORF">FOF46_05670</name>
</gene>
<dbReference type="AlphaFoldDB" id="A0A554VP99"/>
<sequence length="228" mass="26888">MKDKLNKLLDPDISREEEDQIFEDILKQKNDNDLRVKWKKILANDYDIQRSKNGKRKTTSSSKYIKIFLAAAACISLIVTLQLLSTPSIDSNAMAQQYLDKQEILHPGASKGSIEEDQNRILAIQAFNSKKYQQSVKHFQNLRIANEEDQYYYGLALLLNQQYTEAIQKFEENNLNNNRFKQELNWYQSLAYILNKQNEKAKIQLKKIRNTDWKYKDAQQFLKKLNEE</sequence>
<dbReference type="SUPFAM" id="SSF48452">
    <property type="entry name" value="TPR-like"/>
    <property type="match status" value="1"/>
</dbReference>
<keyword evidence="1" id="KW-0472">Membrane</keyword>
<dbReference type="RefSeq" id="WP_143915780.1">
    <property type="nucleotide sequence ID" value="NZ_CANMIK010000008.1"/>
</dbReference>
<organism evidence="2 3">
    <name type="scientific">Aquimarina algiphila</name>
    <dbReference type="NCBI Taxonomy" id="2047982"/>
    <lineage>
        <taxon>Bacteria</taxon>
        <taxon>Pseudomonadati</taxon>
        <taxon>Bacteroidota</taxon>
        <taxon>Flavobacteriia</taxon>
        <taxon>Flavobacteriales</taxon>
        <taxon>Flavobacteriaceae</taxon>
        <taxon>Aquimarina</taxon>
    </lineage>
</organism>
<dbReference type="Gene3D" id="1.25.40.10">
    <property type="entry name" value="Tetratricopeptide repeat domain"/>
    <property type="match status" value="1"/>
</dbReference>
<keyword evidence="1" id="KW-1133">Transmembrane helix</keyword>
<comment type="caution">
    <text evidence="2">The sequence shown here is derived from an EMBL/GenBank/DDBJ whole genome shotgun (WGS) entry which is preliminary data.</text>
</comment>
<protein>
    <recommendedName>
        <fullName evidence="4">Tetratricopeptide repeat protein</fullName>
    </recommendedName>
</protein>
<feature type="transmembrane region" description="Helical" evidence="1">
    <location>
        <begin position="64"/>
        <end position="84"/>
    </location>
</feature>
<dbReference type="InterPro" id="IPR011990">
    <property type="entry name" value="TPR-like_helical_dom_sf"/>
</dbReference>
<evidence type="ECO:0000313" key="2">
    <source>
        <dbReference type="EMBL" id="TSE10229.1"/>
    </source>
</evidence>
<keyword evidence="3" id="KW-1185">Reference proteome</keyword>
<evidence type="ECO:0008006" key="4">
    <source>
        <dbReference type="Google" id="ProtNLM"/>
    </source>
</evidence>
<keyword evidence="1" id="KW-0812">Transmembrane</keyword>
<dbReference type="EMBL" id="VLNR01000008">
    <property type="protein sequence ID" value="TSE10229.1"/>
    <property type="molecule type" value="Genomic_DNA"/>
</dbReference>
<dbReference type="OrthoDB" id="1442626at2"/>
<evidence type="ECO:0000313" key="3">
    <source>
        <dbReference type="Proteomes" id="UP000318833"/>
    </source>
</evidence>
<name>A0A554VP99_9FLAO</name>
<reference evidence="2 3" key="1">
    <citation type="submission" date="2019-07" db="EMBL/GenBank/DDBJ databases">
        <title>The draft genome sequence of Aquimarina algiphila M91.</title>
        <authorList>
            <person name="Meng X."/>
        </authorList>
    </citation>
    <scope>NUCLEOTIDE SEQUENCE [LARGE SCALE GENOMIC DNA]</scope>
    <source>
        <strain evidence="2 3">M91</strain>
    </source>
</reference>
<dbReference type="Proteomes" id="UP000318833">
    <property type="component" value="Unassembled WGS sequence"/>
</dbReference>
<evidence type="ECO:0000256" key="1">
    <source>
        <dbReference type="SAM" id="Phobius"/>
    </source>
</evidence>
<proteinExistence type="predicted"/>
<accession>A0A554VP99</accession>